<evidence type="ECO:0000256" key="6">
    <source>
        <dbReference type="ARBA" id="ARBA00022729"/>
    </source>
</evidence>
<evidence type="ECO:0000259" key="11">
    <source>
        <dbReference type="PROSITE" id="PS50038"/>
    </source>
</evidence>
<dbReference type="InterPro" id="IPR036790">
    <property type="entry name" value="Frizzled_dom_sf"/>
</dbReference>
<keyword evidence="10" id="KW-0812">Transmembrane</keyword>
<evidence type="ECO:0000256" key="3">
    <source>
        <dbReference type="ARBA" id="ARBA00022473"/>
    </source>
</evidence>
<evidence type="ECO:0000256" key="1">
    <source>
        <dbReference type="ARBA" id="ARBA00004613"/>
    </source>
</evidence>
<keyword evidence="5" id="KW-0879">Wnt signaling pathway</keyword>
<dbReference type="SUPFAM" id="SSF63501">
    <property type="entry name" value="Frizzled cysteine-rich domain"/>
    <property type="match status" value="1"/>
</dbReference>
<keyword evidence="6" id="KW-0732">Signal</keyword>
<dbReference type="GO" id="GO:0035567">
    <property type="term" value="P:non-canonical Wnt signaling pathway"/>
    <property type="evidence" value="ECO:0007669"/>
    <property type="project" value="TreeGrafter"/>
</dbReference>
<name>A0A094ZRT3_SCHHA</name>
<evidence type="ECO:0000256" key="8">
    <source>
        <dbReference type="ARBA" id="ARBA00023157"/>
    </source>
</evidence>
<proteinExistence type="inferred from homology"/>
<sequence length="194" mass="22182">MLLLHNYILCILYLIPYIYCIGRGFLKLSSNSYNEWNPSTQLSSSSIGSSISLPYSSDTNSYAYWNCHTIPPNMTLCKSVGYSRMVLPNFLHHESLREAIQQANVWIALVNTDCHPDIQRFLCSLYAPVCLKSHQEAKIPPCWELCNQVRNACLPRMKLFGFDWPDIVHCQQFPRLAESMCIPPQEKSTASSIQ</sequence>
<evidence type="ECO:0000256" key="2">
    <source>
        <dbReference type="ARBA" id="ARBA00010054"/>
    </source>
</evidence>
<feature type="domain" description="FZ" evidence="11">
    <location>
        <begin position="62"/>
        <end position="184"/>
    </location>
</feature>
<dbReference type="AlphaFoldDB" id="A0A094ZRT3"/>
<dbReference type="GO" id="GO:0005615">
    <property type="term" value="C:extracellular space"/>
    <property type="evidence" value="ECO:0007669"/>
    <property type="project" value="TreeGrafter"/>
</dbReference>
<evidence type="ECO:0000256" key="4">
    <source>
        <dbReference type="ARBA" id="ARBA00022525"/>
    </source>
</evidence>
<comment type="subcellular location">
    <subcellularLocation>
        <location evidence="1">Secreted</location>
    </subcellularLocation>
</comment>
<dbReference type="Pfam" id="PF01392">
    <property type="entry name" value="Fz"/>
    <property type="match status" value="1"/>
</dbReference>
<dbReference type="GO" id="GO:0060070">
    <property type="term" value="P:canonical Wnt signaling pathway"/>
    <property type="evidence" value="ECO:0007669"/>
    <property type="project" value="TreeGrafter"/>
</dbReference>
<keyword evidence="10" id="KW-1133">Transmembrane helix</keyword>
<evidence type="ECO:0000256" key="10">
    <source>
        <dbReference type="SAM" id="Phobius"/>
    </source>
</evidence>
<evidence type="ECO:0000313" key="12">
    <source>
        <dbReference type="EMBL" id="KGB35749.1"/>
    </source>
</evidence>
<dbReference type="InterPro" id="IPR020067">
    <property type="entry name" value="Frizzled_dom"/>
</dbReference>
<comment type="similarity">
    <text evidence="2">Belongs to the secreted frizzled-related protein (sFRP) family.</text>
</comment>
<keyword evidence="8 9" id="KW-1015">Disulfide bond</keyword>
<feature type="disulfide bond" evidence="9">
    <location>
        <begin position="77"/>
        <end position="123"/>
    </location>
</feature>
<evidence type="ECO:0000256" key="5">
    <source>
        <dbReference type="ARBA" id="ARBA00022687"/>
    </source>
</evidence>
<dbReference type="GO" id="GO:0017147">
    <property type="term" value="F:Wnt-protein binding"/>
    <property type="evidence" value="ECO:0007669"/>
    <property type="project" value="TreeGrafter"/>
</dbReference>
<evidence type="ECO:0000256" key="7">
    <source>
        <dbReference type="ARBA" id="ARBA00022782"/>
    </source>
</evidence>
<dbReference type="PROSITE" id="PS50038">
    <property type="entry name" value="FZ"/>
    <property type="match status" value="1"/>
</dbReference>
<comment type="caution">
    <text evidence="9">Lacks conserved residue(s) required for the propagation of feature annotation.</text>
</comment>
<keyword evidence="7" id="KW-0221">Differentiation</keyword>
<feature type="transmembrane region" description="Helical" evidence="10">
    <location>
        <begin position="6"/>
        <end position="26"/>
    </location>
</feature>
<dbReference type="GO" id="GO:0030154">
    <property type="term" value="P:cell differentiation"/>
    <property type="evidence" value="ECO:0007669"/>
    <property type="project" value="UniProtKB-KW"/>
</dbReference>
<dbReference type="Gene3D" id="1.10.2000.10">
    <property type="entry name" value="Frizzled cysteine-rich domain"/>
    <property type="match status" value="1"/>
</dbReference>
<gene>
    <name evidence="12" type="ORF">MS3_04019</name>
</gene>
<dbReference type="SMART" id="SM00063">
    <property type="entry name" value="FRI"/>
    <property type="match status" value="1"/>
</dbReference>
<dbReference type="PANTHER" id="PTHR11309:SF148">
    <property type="entry name" value="SECRETED FRIZZLED-RELATED PROTEIN 1"/>
    <property type="match status" value="1"/>
</dbReference>
<keyword evidence="3" id="KW-0217">Developmental protein</keyword>
<accession>A0A094ZRT3</accession>
<dbReference type="PANTHER" id="PTHR11309">
    <property type="entry name" value="FRIZZLED"/>
    <property type="match status" value="1"/>
</dbReference>
<dbReference type="EMBL" id="KL250713">
    <property type="protein sequence ID" value="KGB35749.1"/>
    <property type="molecule type" value="Genomic_DNA"/>
</dbReference>
<protein>
    <submittedName>
        <fullName evidence="12">Secreted frizzled-related protein 2</fullName>
    </submittedName>
</protein>
<dbReference type="STRING" id="6185.A0A094ZRT3"/>
<evidence type="ECO:0000256" key="9">
    <source>
        <dbReference type="PROSITE-ProRule" id="PRU00090"/>
    </source>
</evidence>
<dbReference type="InterPro" id="IPR015526">
    <property type="entry name" value="Frizzled/SFRP"/>
</dbReference>
<keyword evidence="10" id="KW-0472">Membrane</keyword>
<keyword evidence="4" id="KW-0964">Secreted</keyword>
<organism evidence="12">
    <name type="scientific">Schistosoma haematobium</name>
    <name type="common">Blood fluke</name>
    <dbReference type="NCBI Taxonomy" id="6185"/>
    <lineage>
        <taxon>Eukaryota</taxon>
        <taxon>Metazoa</taxon>
        <taxon>Spiralia</taxon>
        <taxon>Lophotrochozoa</taxon>
        <taxon>Platyhelminthes</taxon>
        <taxon>Trematoda</taxon>
        <taxon>Digenea</taxon>
        <taxon>Strigeidida</taxon>
        <taxon>Schistosomatoidea</taxon>
        <taxon>Schistosomatidae</taxon>
        <taxon>Schistosoma</taxon>
    </lineage>
</organism>
<feature type="disulfide bond" evidence="9">
    <location>
        <begin position="146"/>
        <end position="170"/>
    </location>
</feature>
<reference evidence="12" key="1">
    <citation type="journal article" date="2012" name="Nat. Genet.">
        <title>Whole-genome sequence of Schistosoma haematobium.</title>
        <authorList>
            <person name="Young N.D."/>
            <person name="Jex A.R."/>
            <person name="Li B."/>
            <person name="Liu S."/>
            <person name="Yang L."/>
            <person name="Xiong Z."/>
            <person name="Li Y."/>
            <person name="Cantacessi C."/>
            <person name="Hall R.S."/>
            <person name="Xu X."/>
            <person name="Chen F."/>
            <person name="Wu X."/>
            <person name="Zerlotini A."/>
            <person name="Oliveira G."/>
            <person name="Hofmann A."/>
            <person name="Zhang G."/>
            <person name="Fang X."/>
            <person name="Kang Y."/>
            <person name="Campbell B.E."/>
            <person name="Loukas A."/>
            <person name="Ranganathan S."/>
            <person name="Rollinson D."/>
            <person name="Rinaldi G."/>
            <person name="Brindley P.J."/>
            <person name="Yang H."/>
            <person name="Wang J."/>
            <person name="Wang J."/>
            <person name="Gasser R.B."/>
        </authorList>
    </citation>
    <scope>NUCLEOTIDE SEQUENCE [LARGE SCALE GENOMIC DNA]</scope>
</reference>
<dbReference type="FunFam" id="1.10.2000.10:FF:000001">
    <property type="entry name" value="secreted frizzled-related protein 2"/>
    <property type="match status" value="1"/>
</dbReference>